<reference evidence="1 2" key="1">
    <citation type="submission" date="2019-03" db="EMBL/GenBank/DDBJ databases">
        <title>Genomics of glacier-inhabiting Cryobacterium strains.</title>
        <authorList>
            <person name="Liu Q."/>
            <person name="Xin Y.-H."/>
        </authorList>
    </citation>
    <scope>NUCLEOTIDE SEQUENCE [LARGE SCALE GENOMIC DNA]</scope>
    <source>
        <strain evidence="1 2">TMT1-23-1</strain>
    </source>
</reference>
<proteinExistence type="predicted"/>
<dbReference type="CDD" id="cd00586">
    <property type="entry name" value="4HBT"/>
    <property type="match status" value="1"/>
</dbReference>
<name>A0ABY2J2N3_9MICO</name>
<dbReference type="Pfam" id="PF13279">
    <property type="entry name" value="4HBT_2"/>
    <property type="match status" value="1"/>
</dbReference>
<keyword evidence="2" id="KW-1185">Reference proteome</keyword>
<organism evidence="1 2">
    <name type="scientific">Cryobacterium sinapicolor</name>
    <dbReference type="NCBI Taxonomy" id="1259236"/>
    <lineage>
        <taxon>Bacteria</taxon>
        <taxon>Bacillati</taxon>
        <taxon>Actinomycetota</taxon>
        <taxon>Actinomycetes</taxon>
        <taxon>Micrococcales</taxon>
        <taxon>Microbacteriaceae</taxon>
        <taxon>Cryobacterium</taxon>
    </lineage>
</organism>
<dbReference type="SUPFAM" id="SSF54637">
    <property type="entry name" value="Thioesterase/thiol ester dehydrase-isomerase"/>
    <property type="match status" value="1"/>
</dbReference>
<dbReference type="InterPro" id="IPR029069">
    <property type="entry name" value="HotDog_dom_sf"/>
</dbReference>
<evidence type="ECO:0000313" key="2">
    <source>
        <dbReference type="Proteomes" id="UP000297853"/>
    </source>
</evidence>
<dbReference type="RefSeq" id="WP_134430273.1">
    <property type="nucleotide sequence ID" value="NZ_SOGQ01000048.1"/>
</dbReference>
<accession>A0ABY2J2N3</accession>
<gene>
    <name evidence="1" type="ORF">E3T28_09680</name>
</gene>
<dbReference type="Gene3D" id="3.10.129.10">
    <property type="entry name" value="Hotdog Thioesterase"/>
    <property type="match status" value="1"/>
</dbReference>
<dbReference type="Proteomes" id="UP000297853">
    <property type="component" value="Unassembled WGS sequence"/>
</dbReference>
<dbReference type="InterPro" id="IPR050563">
    <property type="entry name" value="4-hydroxybenzoyl-CoA_TE"/>
</dbReference>
<sequence>MKLHVPVKLRWSDLDAYGHVNNAELLRVLEDARIQAFWPDEDGDGPGAFAGTAVLDGRPGAATLTLIARMEAEYLAPIPYLRQPLDIRLWLGKLGGASLEVCYEVWTPIGLEPAVLFAQASTTIVLVDAATERPRKINEVERAAWAPYVDEPIRFTRRASVPAE</sequence>
<comment type="caution">
    <text evidence="1">The sequence shown here is derived from an EMBL/GenBank/DDBJ whole genome shotgun (WGS) entry which is preliminary data.</text>
</comment>
<protein>
    <submittedName>
        <fullName evidence="1">Acyl-CoA thioesterase</fullName>
    </submittedName>
</protein>
<dbReference type="EMBL" id="SOGQ01000048">
    <property type="protein sequence ID" value="TFC99014.1"/>
    <property type="molecule type" value="Genomic_DNA"/>
</dbReference>
<dbReference type="PANTHER" id="PTHR31793:SF24">
    <property type="entry name" value="LONG-CHAIN ACYL-COA THIOESTERASE FADM"/>
    <property type="match status" value="1"/>
</dbReference>
<evidence type="ECO:0000313" key="1">
    <source>
        <dbReference type="EMBL" id="TFC99014.1"/>
    </source>
</evidence>
<dbReference type="PANTHER" id="PTHR31793">
    <property type="entry name" value="4-HYDROXYBENZOYL-COA THIOESTERASE FAMILY MEMBER"/>
    <property type="match status" value="1"/>
</dbReference>